<dbReference type="SUPFAM" id="SSF52540">
    <property type="entry name" value="P-loop containing nucleoside triphosphate hydrolases"/>
    <property type="match status" value="1"/>
</dbReference>
<evidence type="ECO:0000256" key="4">
    <source>
        <dbReference type="ARBA" id="ARBA00022801"/>
    </source>
</evidence>
<reference evidence="12" key="1">
    <citation type="submission" date="2020-04" db="EMBL/GenBank/DDBJ databases">
        <authorList>
            <person name="Chiriac C."/>
            <person name="Salcher M."/>
            <person name="Ghai R."/>
            <person name="Kavagutti S V."/>
        </authorList>
    </citation>
    <scope>NUCLEOTIDE SEQUENCE</scope>
</reference>
<evidence type="ECO:0000313" key="13">
    <source>
        <dbReference type="EMBL" id="CAB4189673.1"/>
    </source>
</evidence>
<dbReference type="PANTHER" id="PTHR30153:SF2">
    <property type="entry name" value="REPLICATIVE DNA HELICASE"/>
    <property type="match status" value="1"/>
</dbReference>
<dbReference type="InterPro" id="IPR027417">
    <property type="entry name" value="P-loop_NTPase"/>
</dbReference>
<dbReference type="GO" id="GO:0003677">
    <property type="term" value="F:DNA binding"/>
    <property type="evidence" value="ECO:0007669"/>
    <property type="project" value="UniProtKB-KW"/>
</dbReference>
<sequence>MPDDPLEGLSQRQWPASIQAEQALLGAILANNKAHDLCGFLRPEHFADAVHASLFTEIRRLIEGGRLADAVTLKATLENAGTLDAAGGTAYLAQLLTAMVSVINAGEYARVIHDAWVRRQVIQIGAEVVSAAFGSDGEAKDGGTVIAEAVDRLLEVGAGGSDGGSSPDESLSDTLDAVLDASDRAAKGERGSGGLMTGIVTLDALWSGLHPGMLDILGARSEHGKTALGMQIATAIARGLLEQAEATKQPPEHVLVFSLEMSRKDIGTRMMASETGVSADAIRNGRLTEANAAALVGARAHLRSLPILIRDKKGMSQSDIRIEALTLQRRKMVRFIVIDHLHRIKPDRAVAKQDRLQQVRHTTEALKDLAGMLNVPILLLAQLTRDTDRRDTPRPRVSDIQYAGEADADNVVLLWRPELYSGTTPPDVPGAKFSAEKRAEVAAQWREKQDQMKGRAEIIFAKRRFGPTGAVWLTFDGPRTRFADVPEQDWREQTEFSGWQT</sequence>
<dbReference type="EMBL" id="LR796428">
    <property type="protein sequence ID" value="CAB4144581.1"/>
    <property type="molecule type" value="Genomic_DNA"/>
</dbReference>
<protein>
    <recommendedName>
        <fullName evidence="9">DNA 5'-3' helicase</fullName>
        <ecNumber evidence="9">5.6.2.3</ecNumber>
    </recommendedName>
</protein>
<keyword evidence="4" id="KW-0378">Hydrolase</keyword>
<dbReference type="GO" id="GO:0006260">
    <property type="term" value="P:DNA replication"/>
    <property type="evidence" value="ECO:0007669"/>
    <property type="project" value="UniProtKB-KW"/>
</dbReference>
<keyword evidence="5 12" id="KW-0347">Helicase</keyword>
<dbReference type="InterPro" id="IPR007694">
    <property type="entry name" value="DNA_helicase_DnaB-like_C"/>
</dbReference>
<accession>A0A6J5MEH9</accession>
<evidence type="ECO:0000256" key="2">
    <source>
        <dbReference type="ARBA" id="ARBA00022705"/>
    </source>
</evidence>
<keyword evidence="3" id="KW-0547">Nucleotide-binding</keyword>
<dbReference type="InterPro" id="IPR036185">
    <property type="entry name" value="DNA_heli_DnaB-like_N_sf"/>
</dbReference>
<feature type="domain" description="SF4 helicase" evidence="11">
    <location>
        <begin position="188"/>
        <end position="489"/>
    </location>
</feature>
<evidence type="ECO:0000256" key="9">
    <source>
        <dbReference type="ARBA" id="ARBA00044969"/>
    </source>
</evidence>
<organism evidence="12">
    <name type="scientific">uncultured Caudovirales phage</name>
    <dbReference type="NCBI Taxonomy" id="2100421"/>
    <lineage>
        <taxon>Viruses</taxon>
        <taxon>Duplodnaviria</taxon>
        <taxon>Heunggongvirae</taxon>
        <taxon>Uroviricota</taxon>
        <taxon>Caudoviricetes</taxon>
        <taxon>Peduoviridae</taxon>
        <taxon>Maltschvirus</taxon>
        <taxon>Maltschvirus maltsch</taxon>
    </lineage>
</organism>
<evidence type="ECO:0000256" key="8">
    <source>
        <dbReference type="ARBA" id="ARBA00023235"/>
    </source>
</evidence>
<keyword evidence="7" id="KW-0238">DNA-binding</keyword>
<keyword evidence="2" id="KW-0235">DNA replication</keyword>
<dbReference type="GO" id="GO:0043139">
    <property type="term" value="F:5'-3' DNA helicase activity"/>
    <property type="evidence" value="ECO:0007669"/>
    <property type="project" value="UniProtKB-EC"/>
</dbReference>
<dbReference type="EMBL" id="LR797153">
    <property type="protein sequence ID" value="CAB4189673.1"/>
    <property type="molecule type" value="Genomic_DNA"/>
</dbReference>
<dbReference type="GO" id="GO:0016787">
    <property type="term" value="F:hydrolase activity"/>
    <property type="evidence" value="ECO:0007669"/>
    <property type="project" value="UniProtKB-KW"/>
</dbReference>
<gene>
    <name evidence="13" type="ORF">UFOVP1200_11</name>
    <name evidence="12" type="ORF">UFOVP469_38</name>
</gene>
<dbReference type="PANTHER" id="PTHR30153">
    <property type="entry name" value="REPLICATIVE DNA HELICASE DNAB"/>
    <property type="match status" value="1"/>
</dbReference>
<dbReference type="EC" id="5.6.2.3" evidence="9"/>
<dbReference type="PROSITE" id="PS51199">
    <property type="entry name" value="SF4_HELICASE"/>
    <property type="match status" value="1"/>
</dbReference>
<evidence type="ECO:0000256" key="1">
    <source>
        <dbReference type="ARBA" id="ARBA00008428"/>
    </source>
</evidence>
<comment type="catalytic activity">
    <reaction evidence="10">
        <text>ATP + H2O = ADP + phosphate + H(+)</text>
        <dbReference type="Rhea" id="RHEA:13065"/>
        <dbReference type="ChEBI" id="CHEBI:15377"/>
        <dbReference type="ChEBI" id="CHEBI:15378"/>
        <dbReference type="ChEBI" id="CHEBI:30616"/>
        <dbReference type="ChEBI" id="CHEBI:43474"/>
        <dbReference type="ChEBI" id="CHEBI:456216"/>
        <dbReference type="EC" id="5.6.2.3"/>
    </reaction>
</comment>
<dbReference type="Gene3D" id="1.10.860.10">
    <property type="entry name" value="DNAb Helicase, Chain A"/>
    <property type="match status" value="1"/>
</dbReference>
<evidence type="ECO:0000256" key="6">
    <source>
        <dbReference type="ARBA" id="ARBA00022840"/>
    </source>
</evidence>
<evidence type="ECO:0000313" key="12">
    <source>
        <dbReference type="EMBL" id="CAB4144581.1"/>
    </source>
</evidence>
<keyword evidence="8" id="KW-0413">Isomerase</keyword>
<evidence type="ECO:0000256" key="10">
    <source>
        <dbReference type="ARBA" id="ARBA00048954"/>
    </source>
</evidence>
<keyword evidence="6" id="KW-0067">ATP-binding</keyword>
<comment type="similarity">
    <text evidence="1">Belongs to the helicase family. DnaB subfamily.</text>
</comment>
<dbReference type="Pfam" id="PF00772">
    <property type="entry name" value="DnaB"/>
    <property type="match status" value="1"/>
</dbReference>
<dbReference type="SUPFAM" id="SSF48024">
    <property type="entry name" value="N-terminal domain of DnaB helicase"/>
    <property type="match status" value="1"/>
</dbReference>
<evidence type="ECO:0000256" key="7">
    <source>
        <dbReference type="ARBA" id="ARBA00023125"/>
    </source>
</evidence>
<evidence type="ECO:0000259" key="11">
    <source>
        <dbReference type="PROSITE" id="PS51199"/>
    </source>
</evidence>
<evidence type="ECO:0000256" key="3">
    <source>
        <dbReference type="ARBA" id="ARBA00022741"/>
    </source>
</evidence>
<evidence type="ECO:0000256" key="5">
    <source>
        <dbReference type="ARBA" id="ARBA00022806"/>
    </source>
</evidence>
<dbReference type="Gene3D" id="3.40.50.300">
    <property type="entry name" value="P-loop containing nucleotide triphosphate hydrolases"/>
    <property type="match status" value="1"/>
</dbReference>
<name>A0A6J5MEH9_9CAUD</name>
<dbReference type="InterPro" id="IPR007693">
    <property type="entry name" value="DNA_helicase_DnaB-like_N"/>
</dbReference>
<dbReference type="GO" id="GO:0005524">
    <property type="term" value="F:ATP binding"/>
    <property type="evidence" value="ECO:0007669"/>
    <property type="project" value="UniProtKB-KW"/>
</dbReference>
<proteinExistence type="inferred from homology"/>
<dbReference type="InterPro" id="IPR016136">
    <property type="entry name" value="DNA_helicase_N/primase_C"/>
</dbReference>
<dbReference type="Pfam" id="PF03796">
    <property type="entry name" value="DnaB_C"/>
    <property type="match status" value="1"/>
</dbReference>